<evidence type="ECO:0000313" key="19">
    <source>
        <dbReference type="Proteomes" id="UP000030302"/>
    </source>
</evidence>
<evidence type="ECO:0000256" key="15">
    <source>
        <dbReference type="ARBA" id="ARBA00031887"/>
    </source>
</evidence>
<evidence type="ECO:0000313" key="18">
    <source>
        <dbReference type="EMBL" id="AIY41608.1"/>
    </source>
</evidence>
<dbReference type="GO" id="GO:0009319">
    <property type="term" value="C:cytochrome o ubiquinol oxidase complex"/>
    <property type="evidence" value="ECO:0007669"/>
    <property type="project" value="TreeGrafter"/>
</dbReference>
<sequence>MSGGHQQHPARVIGHGHDDHGHDGHMHADHGSLKSYTTGFILAVILTAIPFWLVMGKVIDKSSTLGLVLLAFAAVQIVVHMIYFLHMNTKSEGGWSMLALIFTIMLVFIMLSGSLWVMYHLNHNMMPGMMTDSSMHETVPESMQNMPGMSPMSNMPAPHEMHDMSTMPKNHDMP</sequence>
<evidence type="ECO:0000256" key="8">
    <source>
        <dbReference type="ARBA" id="ARBA00022982"/>
    </source>
</evidence>
<dbReference type="OrthoDB" id="2375888at2"/>
<evidence type="ECO:0000256" key="14">
    <source>
        <dbReference type="ARBA" id="ARBA00030211"/>
    </source>
</evidence>
<dbReference type="InterPro" id="IPR014210">
    <property type="entry name" value="Cyt_o_ubiqinol_oxidase_su4"/>
</dbReference>
<feature type="transmembrane region" description="Helical" evidence="17">
    <location>
        <begin position="36"/>
        <end position="55"/>
    </location>
</feature>
<evidence type="ECO:0000256" key="12">
    <source>
        <dbReference type="ARBA" id="ARBA00025694"/>
    </source>
</evidence>
<reference evidence="19" key="1">
    <citation type="journal article" date="2014" name="Soil Biol. Biochem.">
        <title>Structure and function of bacterial communities in ageing soils: Insights from the Mendocino ecological staircase.</title>
        <authorList>
            <person name="Uroz S."/>
            <person name="Tech J.J."/>
            <person name="Sawaya N.A."/>
            <person name="Frey-Klett P."/>
            <person name="Leveau J.H.J."/>
        </authorList>
    </citation>
    <scope>NUCLEOTIDE SEQUENCE [LARGE SCALE GENOMIC DNA]</scope>
    <source>
        <strain evidence="19">Cal35</strain>
    </source>
</reference>
<keyword evidence="5" id="KW-0813">Transport</keyword>
<keyword evidence="10 18" id="KW-0560">Oxidoreductase</keyword>
<keyword evidence="19" id="KW-1185">Reference proteome</keyword>
<evidence type="ECO:0000256" key="10">
    <source>
        <dbReference type="ARBA" id="ARBA00023002"/>
    </source>
</evidence>
<dbReference type="Pfam" id="PF03626">
    <property type="entry name" value="COX4_pro"/>
    <property type="match status" value="1"/>
</dbReference>
<comment type="similarity">
    <text evidence="2">Belongs to the cytochrome c oxidase bacterial subunit 4 family.</text>
</comment>
<dbReference type="NCBIfam" id="TIGR02847">
    <property type="entry name" value="CyoD"/>
    <property type="match status" value="1"/>
</dbReference>
<evidence type="ECO:0000256" key="1">
    <source>
        <dbReference type="ARBA" id="ARBA00004651"/>
    </source>
</evidence>
<feature type="transmembrane region" description="Helical" evidence="17">
    <location>
        <begin position="67"/>
        <end position="85"/>
    </location>
</feature>
<evidence type="ECO:0000256" key="2">
    <source>
        <dbReference type="ARBA" id="ARBA00008079"/>
    </source>
</evidence>
<dbReference type="AlphaFoldDB" id="A0A0A1FA44"/>
<evidence type="ECO:0000256" key="11">
    <source>
        <dbReference type="ARBA" id="ARBA00023136"/>
    </source>
</evidence>
<name>A0A0A1FA44_9BURK</name>
<dbReference type="Proteomes" id="UP000030302">
    <property type="component" value="Chromosome"/>
</dbReference>
<comment type="function">
    <text evidence="12">Cytochrome bo(3) ubiquinol terminal oxidase is the component of the aerobic respiratory chain of E.coli that predominates when cells are grown at high aeration. Has proton pump activity across the membrane in addition to electron transfer, pumping 2 protons/electron.</text>
</comment>
<keyword evidence="9 17" id="KW-1133">Transmembrane helix</keyword>
<accession>A0A0A1FA44</accession>
<dbReference type="GO" id="GO:0019646">
    <property type="term" value="P:aerobic electron transport chain"/>
    <property type="evidence" value="ECO:0007669"/>
    <property type="project" value="TreeGrafter"/>
</dbReference>
<dbReference type="GO" id="GO:0009486">
    <property type="term" value="F:cytochrome bo3 ubiquinol oxidase activity"/>
    <property type="evidence" value="ECO:0007669"/>
    <property type="project" value="InterPro"/>
</dbReference>
<dbReference type="PANTHER" id="PTHR36835:SF1">
    <property type="entry name" value="CYTOCHROME BO(3) UBIQUINOL OXIDASE SUBUNIT 4"/>
    <property type="match status" value="1"/>
</dbReference>
<evidence type="ECO:0000256" key="17">
    <source>
        <dbReference type="SAM" id="Phobius"/>
    </source>
</evidence>
<protein>
    <recommendedName>
        <fullName evidence="4">Cytochrome bo(3) ubiquinol oxidase subunit 4</fullName>
    </recommendedName>
    <alternativeName>
        <fullName evidence="16">Cytochrome o ubiquinol oxidase subunit 4</fullName>
    </alternativeName>
    <alternativeName>
        <fullName evidence="13">Oxidase bo(3) subunit 4</fullName>
    </alternativeName>
    <alternativeName>
        <fullName evidence="14">Ubiquinol oxidase polypeptide IV</fullName>
    </alternativeName>
    <alternativeName>
        <fullName evidence="15">Ubiquinol oxidase subunit 4</fullName>
    </alternativeName>
</protein>
<dbReference type="HOGENOM" id="CLU_140945_0_0_4"/>
<dbReference type="PANTHER" id="PTHR36835">
    <property type="entry name" value="CYTOCHROME BO(3) UBIQUINOL OXIDASE SUBUNIT 4"/>
    <property type="match status" value="1"/>
</dbReference>
<keyword evidence="11 17" id="KW-0472">Membrane</keyword>
<evidence type="ECO:0000256" key="3">
    <source>
        <dbReference type="ARBA" id="ARBA00011700"/>
    </source>
</evidence>
<dbReference type="RefSeq" id="WP_052135115.1">
    <property type="nucleotide sequence ID" value="NZ_CP009962.1"/>
</dbReference>
<dbReference type="InterPro" id="IPR005171">
    <property type="entry name" value="Cyt_c_oxidase_su4_prok"/>
</dbReference>
<keyword evidence="8" id="KW-0249">Electron transport</keyword>
<evidence type="ECO:0000256" key="4">
    <source>
        <dbReference type="ARBA" id="ARBA00014689"/>
    </source>
</evidence>
<dbReference type="InterPro" id="IPR050968">
    <property type="entry name" value="Cytochrome_c_oxidase_bac_sub4"/>
</dbReference>
<dbReference type="GO" id="GO:0015078">
    <property type="term" value="F:proton transmembrane transporter activity"/>
    <property type="evidence" value="ECO:0007669"/>
    <property type="project" value="TreeGrafter"/>
</dbReference>
<evidence type="ECO:0000256" key="16">
    <source>
        <dbReference type="ARBA" id="ARBA00032185"/>
    </source>
</evidence>
<dbReference type="GO" id="GO:0005886">
    <property type="term" value="C:plasma membrane"/>
    <property type="evidence" value="ECO:0007669"/>
    <property type="project" value="UniProtKB-SubCell"/>
</dbReference>
<dbReference type="EMBL" id="CP009962">
    <property type="protein sequence ID" value="AIY41608.1"/>
    <property type="molecule type" value="Genomic_DNA"/>
</dbReference>
<gene>
    <name evidence="18" type="ORF">LT85_2450</name>
</gene>
<keyword evidence="7 17" id="KW-0812">Transmembrane</keyword>
<dbReference type="KEGG" id="care:LT85_2450"/>
<evidence type="ECO:0000256" key="6">
    <source>
        <dbReference type="ARBA" id="ARBA00022475"/>
    </source>
</evidence>
<comment type="subunit">
    <text evidence="3">Heterooctamer of two A chains, two B chains, two C chains and two D chains.</text>
</comment>
<proteinExistence type="inferred from homology"/>
<dbReference type="STRING" id="279058.LT85_2450"/>
<keyword evidence="6" id="KW-1003">Cell membrane</keyword>
<feature type="transmembrane region" description="Helical" evidence="17">
    <location>
        <begin position="97"/>
        <end position="119"/>
    </location>
</feature>
<organism evidence="18 19">
    <name type="scientific">Collimonas arenae</name>
    <dbReference type="NCBI Taxonomy" id="279058"/>
    <lineage>
        <taxon>Bacteria</taxon>
        <taxon>Pseudomonadati</taxon>
        <taxon>Pseudomonadota</taxon>
        <taxon>Betaproteobacteria</taxon>
        <taxon>Burkholderiales</taxon>
        <taxon>Oxalobacteraceae</taxon>
        <taxon>Collimonas</taxon>
    </lineage>
</organism>
<evidence type="ECO:0000256" key="13">
    <source>
        <dbReference type="ARBA" id="ARBA00030071"/>
    </source>
</evidence>
<evidence type="ECO:0000256" key="5">
    <source>
        <dbReference type="ARBA" id="ARBA00022448"/>
    </source>
</evidence>
<evidence type="ECO:0000256" key="9">
    <source>
        <dbReference type="ARBA" id="ARBA00022989"/>
    </source>
</evidence>
<comment type="subcellular location">
    <subcellularLocation>
        <location evidence="1">Cell membrane</location>
        <topology evidence="1">Multi-pass membrane protein</topology>
    </subcellularLocation>
</comment>
<dbReference type="GO" id="GO:0015990">
    <property type="term" value="P:electron transport coupled proton transport"/>
    <property type="evidence" value="ECO:0007669"/>
    <property type="project" value="InterPro"/>
</dbReference>
<evidence type="ECO:0000256" key="7">
    <source>
        <dbReference type="ARBA" id="ARBA00022692"/>
    </source>
</evidence>